<dbReference type="PANTHER" id="PTHR36179:SF2">
    <property type="entry name" value="LUD DOMAIN-CONTAINING PROTEIN"/>
    <property type="match status" value="1"/>
</dbReference>
<dbReference type="EMBL" id="JACDUS010000012">
    <property type="protein sequence ID" value="MBA2882711.1"/>
    <property type="molecule type" value="Genomic_DNA"/>
</dbReference>
<keyword evidence="3" id="KW-1185">Reference proteome</keyword>
<dbReference type="SUPFAM" id="SSF100950">
    <property type="entry name" value="NagB/RpiA/CoA transferase-like"/>
    <property type="match status" value="1"/>
</dbReference>
<evidence type="ECO:0000313" key="3">
    <source>
        <dbReference type="Proteomes" id="UP000525298"/>
    </source>
</evidence>
<protein>
    <submittedName>
        <fullName evidence="2">L-lactate utilization protein LutB</fullName>
    </submittedName>
</protein>
<evidence type="ECO:0000313" key="2">
    <source>
        <dbReference type="EMBL" id="MBA2882711.1"/>
    </source>
</evidence>
<gene>
    <name evidence="2" type="ORF">HNR65_003066</name>
</gene>
<dbReference type="Gene3D" id="3.40.50.10420">
    <property type="entry name" value="NagB/RpiA/CoA transferase-like"/>
    <property type="match status" value="1"/>
</dbReference>
<dbReference type="PANTHER" id="PTHR36179">
    <property type="entry name" value="LUD_DOM DOMAIN-CONTAINING PROTEIN"/>
    <property type="match status" value="1"/>
</dbReference>
<reference evidence="2 3" key="1">
    <citation type="submission" date="2020-07" db="EMBL/GenBank/DDBJ databases">
        <title>Genomic Encyclopedia of Type Strains, Phase IV (KMG-IV): sequencing the most valuable type-strain genomes for metagenomic binning, comparative biology and taxonomic classification.</title>
        <authorList>
            <person name="Goeker M."/>
        </authorList>
    </citation>
    <scope>NUCLEOTIDE SEQUENCE [LARGE SCALE GENOMIC DNA]</scope>
    <source>
        <strain evidence="2 3">DSM 17721</strain>
    </source>
</reference>
<comment type="caution">
    <text evidence="2">The sequence shown here is derived from an EMBL/GenBank/DDBJ whole genome shotgun (WGS) entry which is preliminary data.</text>
</comment>
<organism evidence="2 3">
    <name type="scientific">Desulfosalsimonas propionicica</name>
    <dbReference type="NCBI Taxonomy" id="332175"/>
    <lineage>
        <taxon>Bacteria</taxon>
        <taxon>Pseudomonadati</taxon>
        <taxon>Thermodesulfobacteriota</taxon>
        <taxon>Desulfobacteria</taxon>
        <taxon>Desulfobacterales</taxon>
        <taxon>Desulfosalsimonadaceae</taxon>
        <taxon>Desulfosalsimonas</taxon>
    </lineage>
</organism>
<evidence type="ECO:0000259" key="1">
    <source>
        <dbReference type="Pfam" id="PF02589"/>
    </source>
</evidence>
<dbReference type="RefSeq" id="WP_181552337.1">
    <property type="nucleotide sequence ID" value="NZ_JACDUS010000012.1"/>
</dbReference>
<dbReference type="InterPro" id="IPR024185">
    <property type="entry name" value="FTHF_cligase-like_sf"/>
</dbReference>
<dbReference type="InterPro" id="IPR003741">
    <property type="entry name" value="LUD_dom"/>
</dbReference>
<accession>A0A7W0HM57</accession>
<name>A0A7W0HM57_9BACT</name>
<proteinExistence type="predicted"/>
<dbReference type="AlphaFoldDB" id="A0A7W0HM57"/>
<dbReference type="InterPro" id="IPR037171">
    <property type="entry name" value="NagB/RpiA_transferase-like"/>
</dbReference>
<dbReference type="Pfam" id="PF02589">
    <property type="entry name" value="LUD_dom"/>
    <property type="match status" value="1"/>
</dbReference>
<sequence length="214" mass="23313">MTDSQYQAWLWEKLGHQTLENLKKHGFAGHFVNNADEARDLILELVKDYESFGFGGSATARAIDLPNALGTQGKTVYDHWESSAEESDLSLRLKQGRCDCFICSANAISATGEIVNVDGVGNRTNAMTFGCPKVIIVAGMNKVAVDLDGALRRIREVAAPMRAKSLNMSTPCAETGICTDCNSAQRICRITAILHRKPMMTDVTVVLVNQSLGF</sequence>
<feature type="domain" description="LUD" evidence="1">
    <location>
        <begin position="17"/>
        <end position="208"/>
    </location>
</feature>
<dbReference type="Proteomes" id="UP000525298">
    <property type="component" value="Unassembled WGS sequence"/>
</dbReference>